<proteinExistence type="predicted"/>
<dbReference type="Proteomes" id="UP000273270">
    <property type="component" value="Chromosome"/>
</dbReference>
<dbReference type="Proteomes" id="UP000255224">
    <property type="component" value="Unassembled WGS sequence"/>
</dbReference>
<evidence type="ECO:0000313" key="3">
    <source>
        <dbReference type="Proteomes" id="UP000255224"/>
    </source>
</evidence>
<keyword evidence="4" id="KW-1185">Reference proteome</keyword>
<dbReference type="EMBL" id="UFVQ01000003">
    <property type="protein sequence ID" value="STC95743.1"/>
    <property type="molecule type" value="Genomic_DNA"/>
</dbReference>
<reference evidence="1" key="3">
    <citation type="submission" date="2018-11" db="EMBL/GenBank/DDBJ databases">
        <title>Proposal to divide the Flavobacteriaceae and reorganize its genera based on Amino Acid Identity values calculated from whole genome sequences.</title>
        <authorList>
            <person name="Nicholson A.C."/>
            <person name="Gulvik C.A."/>
            <person name="Whitney A.M."/>
            <person name="Humrighouse B.W."/>
            <person name="Bell M."/>
            <person name="Holmes B."/>
            <person name="Steigerwalt A."/>
            <person name="Villarma A."/>
            <person name="Sheth M."/>
            <person name="Batra D."/>
            <person name="Pryor J."/>
            <person name="Bernardet J.-F."/>
            <person name="Hugo C."/>
            <person name="Kampfer P."/>
            <person name="Newman J."/>
            <person name="Mcquiston J.R."/>
        </authorList>
    </citation>
    <scope>NUCLEOTIDE SEQUENCE [LARGE SCALE GENOMIC DNA]</scope>
    <source>
        <strain evidence="1">G0188</strain>
    </source>
</reference>
<evidence type="ECO:0000313" key="4">
    <source>
        <dbReference type="Proteomes" id="UP000273270"/>
    </source>
</evidence>
<protein>
    <submittedName>
        <fullName evidence="2">Uncharacterized protein</fullName>
    </submittedName>
</protein>
<organism evidence="2 3">
    <name type="scientific">Chryseobacterium carnipullorum</name>
    <dbReference type="NCBI Taxonomy" id="1124835"/>
    <lineage>
        <taxon>Bacteria</taxon>
        <taxon>Pseudomonadati</taxon>
        <taxon>Bacteroidota</taxon>
        <taxon>Flavobacteriia</taxon>
        <taxon>Flavobacteriales</taxon>
        <taxon>Weeksellaceae</taxon>
        <taxon>Chryseobacterium group</taxon>
        <taxon>Chryseobacterium</taxon>
    </lineage>
</organism>
<dbReference type="KEGG" id="ccau:EG346_17090"/>
<evidence type="ECO:0000313" key="2">
    <source>
        <dbReference type="EMBL" id="STC95743.1"/>
    </source>
</evidence>
<gene>
    <name evidence="1" type="ORF">EG346_17090</name>
    <name evidence="2" type="ORF">NCTC13533_01977</name>
</gene>
<sequence>MEDQNLFSEMTIEQIEQFEKDTNGIVIFNSLGENALSFQVTDQADIMLFIDRVDSTNGSCPNVFLLEPAQIAYLHNLLADIINSNPKTYKQISK</sequence>
<name>A0A376DV52_CHRCU</name>
<dbReference type="AlphaFoldDB" id="A0A376DV52"/>
<dbReference type="OrthoDB" id="674774at2"/>
<reference evidence="4" key="2">
    <citation type="submission" date="2018-11" db="EMBL/GenBank/DDBJ databases">
        <title>Proposal to divide the Flavobacteriaceae and reorganize its genera based on Amino Acid Identity values calculated from whole genome sequences.</title>
        <authorList>
            <person name="Nicholson A.C."/>
            <person name="Gulvik C.A."/>
            <person name="Whitney A.M."/>
            <person name="Humrighouse B.W."/>
            <person name="Bell M."/>
            <person name="Holmes B."/>
            <person name="Steigerwalt A.G."/>
            <person name="Villarma A."/>
            <person name="Sheth M."/>
            <person name="Batra D."/>
            <person name="Pryor J."/>
            <person name="Bernardet J.-F."/>
            <person name="Hugo C."/>
            <person name="Kampfer P."/>
            <person name="Newman J."/>
            <person name="McQuiston J.R."/>
        </authorList>
    </citation>
    <scope>NUCLEOTIDE SEQUENCE [LARGE SCALE GENOMIC DNA]</scope>
    <source>
        <strain evidence="4">G0188</strain>
    </source>
</reference>
<dbReference type="EMBL" id="CP033920">
    <property type="protein sequence ID" value="AZA49790.1"/>
    <property type="molecule type" value="Genomic_DNA"/>
</dbReference>
<dbReference type="RefSeq" id="WP_123880277.1">
    <property type="nucleotide sequence ID" value="NZ_CP033920.1"/>
</dbReference>
<accession>A0A376DV52</accession>
<accession>A0A3G6N9J2</accession>
<reference evidence="2 3" key="1">
    <citation type="submission" date="2018-06" db="EMBL/GenBank/DDBJ databases">
        <authorList>
            <consortium name="Pathogen Informatics"/>
            <person name="Doyle S."/>
        </authorList>
    </citation>
    <scope>NUCLEOTIDE SEQUENCE [LARGE SCALE GENOMIC DNA]</scope>
    <source>
        <strain evidence="2 3">NCTC13533</strain>
    </source>
</reference>
<evidence type="ECO:0000313" key="1">
    <source>
        <dbReference type="EMBL" id="AZA49790.1"/>
    </source>
</evidence>